<sequence length="186" mass="20089">MIWIELETASTEPVSLAELKTFLRIDRDDEDALAGTCLRAARQAVEAETGLVLTERRIRLAFEVEPAQDEIAIRRRPVRALIGAVGYDEGGVATPLDIASFRLEAMPFGARLILPPGLAHRAQNGVEVEIRAGQAKAEVPDALKLAIIRLAAASFETRGAVGSGLQPAFMPPLARALMSPFRAPRL</sequence>
<dbReference type="RefSeq" id="WP_058636558.1">
    <property type="nucleotide sequence ID" value="NZ_LDPZ01000065.1"/>
</dbReference>
<dbReference type="Gene3D" id="1.10.3230.30">
    <property type="entry name" value="Phage gp6-like head-tail connector protein"/>
    <property type="match status" value="1"/>
</dbReference>
<dbReference type="OrthoDB" id="7597216at2"/>
<evidence type="ECO:0000313" key="1">
    <source>
        <dbReference type="EMBL" id="KTQ85216.1"/>
    </source>
</evidence>
<accession>A0A175R387</accession>
<gene>
    <name evidence="1" type="ORF">NS226_20565</name>
</gene>
<organism evidence="1 2">
    <name type="scientific">Aureimonas ureilytica</name>
    <dbReference type="NCBI Taxonomy" id="401562"/>
    <lineage>
        <taxon>Bacteria</taxon>
        <taxon>Pseudomonadati</taxon>
        <taxon>Pseudomonadota</taxon>
        <taxon>Alphaproteobacteria</taxon>
        <taxon>Hyphomicrobiales</taxon>
        <taxon>Aurantimonadaceae</taxon>
        <taxon>Aureimonas</taxon>
    </lineage>
</organism>
<evidence type="ECO:0008006" key="3">
    <source>
        <dbReference type="Google" id="ProtNLM"/>
    </source>
</evidence>
<evidence type="ECO:0000313" key="2">
    <source>
        <dbReference type="Proteomes" id="UP000078272"/>
    </source>
</evidence>
<proteinExistence type="predicted"/>
<dbReference type="InterPro" id="IPR021146">
    <property type="entry name" value="Phage_gp6-like_head-tail"/>
</dbReference>
<dbReference type="CDD" id="cd08054">
    <property type="entry name" value="gp6"/>
    <property type="match status" value="1"/>
</dbReference>
<dbReference type="InterPro" id="IPR011738">
    <property type="entry name" value="Phage_CHP"/>
</dbReference>
<protein>
    <recommendedName>
        <fullName evidence="3">PhiE125 gp8 family phage protein</fullName>
    </recommendedName>
</protein>
<name>A0A175R387_9HYPH</name>
<dbReference type="Proteomes" id="UP000078272">
    <property type="component" value="Unassembled WGS sequence"/>
</dbReference>
<dbReference type="NCBIfam" id="TIGR02215">
    <property type="entry name" value="phage_chp_gp8"/>
    <property type="match status" value="1"/>
</dbReference>
<dbReference type="EMBL" id="LDPZ01000065">
    <property type="protein sequence ID" value="KTQ85216.1"/>
    <property type="molecule type" value="Genomic_DNA"/>
</dbReference>
<dbReference type="Pfam" id="PF05135">
    <property type="entry name" value="Phage_connect_1"/>
    <property type="match status" value="1"/>
</dbReference>
<dbReference type="PATRIC" id="fig|401562.3.peg.4545"/>
<dbReference type="AlphaFoldDB" id="A0A175R387"/>
<comment type="caution">
    <text evidence="1">The sequence shown here is derived from an EMBL/GenBank/DDBJ whole genome shotgun (WGS) entry which is preliminary data.</text>
</comment>
<reference evidence="1 2" key="1">
    <citation type="journal article" date="2016" name="Front. Microbiol.">
        <title>Genomic Resource of Rice Seed Associated Bacteria.</title>
        <authorList>
            <person name="Midha S."/>
            <person name="Bansal K."/>
            <person name="Sharma S."/>
            <person name="Kumar N."/>
            <person name="Patil P.P."/>
            <person name="Chaudhry V."/>
            <person name="Patil P.B."/>
        </authorList>
    </citation>
    <scope>NUCLEOTIDE SEQUENCE [LARGE SCALE GENOMIC DNA]</scope>
    <source>
        <strain evidence="1 2">NS226</strain>
    </source>
</reference>